<protein>
    <submittedName>
        <fullName evidence="1">Uncharacterized protein</fullName>
    </submittedName>
</protein>
<evidence type="ECO:0000313" key="2">
    <source>
        <dbReference type="Proteomes" id="UP000095598"/>
    </source>
</evidence>
<reference evidence="1 2" key="1">
    <citation type="submission" date="2015-09" db="EMBL/GenBank/DDBJ databases">
        <authorList>
            <consortium name="Pathogen Informatics"/>
        </authorList>
    </citation>
    <scope>NUCLEOTIDE SEQUENCE [LARGE SCALE GENOMIC DNA]</scope>
    <source>
        <strain evidence="1 2">2789STDY5608868</strain>
    </source>
</reference>
<evidence type="ECO:0000313" key="1">
    <source>
        <dbReference type="EMBL" id="CUN03181.1"/>
    </source>
</evidence>
<sequence>MISRSVVYHVDTEKEADMSAEALTWLYRQVLNQESNIPCIQICLGTHKEVEIYIHDDLSSATKVMVPEEVWEFLTEAEAAECNAVSFEL</sequence>
<dbReference type="Proteomes" id="UP000095598">
    <property type="component" value="Unassembled WGS sequence"/>
</dbReference>
<name>A0A173TKD5_ANAHA</name>
<organism evidence="1 2">
    <name type="scientific">Anaerostipes hadrus</name>
    <dbReference type="NCBI Taxonomy" id="649756"/>
    <lineage>
        <taxon>Bacteria</taxon>
        <taxon>Bacillati</taxon>
        <taxon>Bacillota</taxon>
        <taxon>Clostridia</taxon>
        <taxon>Lachnospirales</taxon>
        <taxon>Lachnospiraceae</taxon>
        <taxon>Anaerostipes</taxon>
    </lineage>
</organism>
<proteinExistence type="predicted"/>
<dbReference type="EMBL" id="CYXT01000017">
    <property type="protein sequence ID" value="CUN03181.1"/>
    <property type="molecule type" value="Genomic_DNA"/>
</dbReference>
<accession>A0A173TKD5</accession>
<dbReference type="AlphaFoldDB" id="A0A173TKD5"/>
<gene>
    <name evidence="1" type="ORF">ERS852425_02165</name>
</gene>
<dbReference type="RefSeq" id="WP_044920837.1">
    <property type="nucleotide sequence ID" value="NZ_CYXT01000017.1"/>
</dbReference>